<proteinExistence type="predicted"/>
<dbReference type="Proteomes" id="UP000544054">
    <property type="component" value="Unassembled WGS sequence"/>
</dbReference>
<keyword evidence="2" id="KW-1185">Reference proteome</keyword>
<dbReference type="AlphaFoldDB" id="A0A7Y0AJ40"/>
<comment type="caution">
    <text evidence="1">The sequence shown here is derived from an EMBL/GenBank/DDBJ whole genome shotgun (WGS) entry which is preliminary data.</text>
</comment>
<protein>
    <recommendedName>
        <fullName evidence="3">Fibrinogen C-terminal domain-containing protein</fullName>
    </recommendedName>
</protein>
<gene>
    <name evidence="1" type="ORF">HHL23_00405</name>
</gene>
<evidence type="ECO:0000313" key="2">
    <source>
        <dbReference type="Proteomes" id="UP000544054"/>
    </source>
</evidence>
<dbReference type="Gene3D" id="2.60.120.1000">
    <property type="match status" value="1"/>
</dbReference>
<evidence type="ECO:0000313" key="1">
    <source>
        <dbReference type="EMBL" id="NML68274.1"/>
    </source>
</evidence>
<accession>A0A7Y0AJ40</accession>
<sequence>MMKNKIFYMFLLLFLSARIFGQVGINTSTPNPKSALDIVSKNNNTGILIPRLTTVQRDAIGAASTEDGLMIYNTDEKCYNYYQSANAAWLSLCGTYQKAVYTADCTSIKVFGTYTQGTSLNTSNYITMPITVTTAGTYNIVAKTTNGYYFEKSGVFPTTGTFTITLDGSGTPSVGPQTNTLSFVYDGVTDTTCTTKTVTVLGSQVSYGINCGSSVVNGTYNKGVQLVYDTNTVTVSLSNVDTAGTVSINTSTNNGVSFTTTESVSSSSTSITLHGVGTPTSAGTYTYTFTTNGANPQTCTFSVPFGTTTGTFANPANRCLEIYNDGKTTDGYYWVKDASGNKFKTYCDMFNGGWTLIKSLSERQILVVERTQNESWATQTVRNPVTTETGVFNEYAFSLSSATVNNIGSSGTGAKEYRFSIKEKGHTGTTLAVVESTTVSPANDYWSKINYINAVVTDGNLATSNYSSYGNTTTGKLFGFDFGKPVTGNTLYKLNGVDFIANIPGLYSAANFFTGIYGGIGYAGSNTPVNNLTYTYPTAQTYTFNKYYINDMFGLYMNSEAQLNHHIGTCSNSTDDYGGASFCNGGWANWRPHNFNLRSGNYEGRIIQYWVK</sequence>
<organism evidence="1 2">
    <name type="scientific">Chryseobacterium antibioticum</name>
    <dbReference type="NCBI Taxonomy" id="2728847"/>
    <lineage>
        <taxon>Bacteria</taxon>
        <taxon>Pseudomonadati</taxon>
        <taxon>Bacteroidota</taxon>
        <taxon>Flavobacteriia</taxon>
        <taxon>Flavobacteriales</taxon>
        <taxon>Weeksellaceae</taxon>
        <taxon>Chryseobacterium group</taxon>
        <taxon>Chryseobacterium</taxon>
    </lineage>
</organism>
<dbReference type="EMBL" id="JABBGI010000001">
    <property type="protein sequence ID" value="NML68274.1"/>
    <property type="molecule type" value="Genomic_DNA"/>
</dbReference>
<evidence type="ECO:0008006" key="3">
    <source>
        <dbReference type="Google" id="ProtNLM"/>
    </source>
</evidence>
<dbReference type="SUPFAM" id="SSF56496">
    <property type="entry name" value="Fibrinogen C-terminal domain-like"/>
    <property type="match status" value="1"/>
</dbReference>
<name>A0A7Y0AJ40_9FLAO</name>
<dbReference type="InterPro" id="IPR036056">
    <property type="entry name" value="Fibrinogen-like_C"/>
</dbReference>
<dbReference type="NCBIfam" id="NF040941">
    <property type="entry name" value="GGGWT_bact"/>
    <property type="match status" value="1"/>
</dbReference>
<reference evidence="1 2" key="1">
    <citation type="submission" date="2020-04" db="EMBL/GenBank/DDBJ databases">
        <title>Chryseobacterium sp. RP-3-3 sp. nov., isolated from Jeju soil.</title>
        <authorList>
            <person name="Dahal R.H."/>
        </authorList>
    </citation>
    <scope>NUCLEOTIDE SEQUENCE [LARGE SCALE GENOMIC DNA]</scope>
    <source>
        <strain evidence="1 2">RP-3-3</strain>
    </source>
</reference>